<proteinExistence type="predicted"/>
<evidence type="ECO:0000313" key="2">
    <source>
        <dbReference type="EMBL" id="ABW98013.1"/>
    </source>
</evidence>
<reference evidence="1 4" key="1">
    <citation type="journal article" date="2007" name="Proc. Natl. Acad. Sci. U.S.A.">
        <title>Nucleomorph genome of Hemiselmis andersenii reveals complete intron loss and compaction as a driver of protein structure and function.</title>
        <authorList>
            <person name="Lane C.E."/>
            <person name="van den Heuvel K."/>
            <person name="Kozera C."/>
            <person name="Curtis B.A."/>
            <person name="Parsons B.J."/>
            <person name="Bowman S."/>
            <person name="Archibald J.M."/>
        </authorList>
    </citation>
    <scope>NUCLEOTIDE SEQUENCE [LARGE SCALE GENOMIC DNA]</scope>
    <source>
        <strain evidence="1 4">CCMP644</strain>
    </source>
</reference>
<dbReference type="AlphaFoldDB" id="A9BK21"/>
<dbReference type="Proteomes" id="UP000243127">
    <property type="component" value="Nucleomorph 3"/>
</dbReference>
<dbReference type="RefSeq" id="XP_001712179.1">
    <property type="nucleotide sequence ID" value="XM_001712127.1"/>
</dbReference>
<dbReference type="Proteomes" id="UP000243127">
    <property type="component" value="Nucleomorph 1"/>
</dbReference>
<sequence length="49" mass="5957">MFYNALLLASSPSINVIANEIFFKVFLFLHEKKKKKFFFFFFFLFLPLL</sequence>
<dbReference type="GeneID" id="5739594"/>
<evidence type="ECO:0000313" key="4">
    <source>
        <dbReference type="Proteomes" id="UP000243127"/>
    </source>
</evidence>
<dbReference type="EMBL" id="CP000881">
    <property type="protein sequence ID" value="ABW97854.1"/>
    <property type="molecule type" value="Genomic_DNA"/>
</dbReference>
<gene>
    <name evidence="2" type="ORF">HAN_1g178</name>
    <name evidence="1" type="ORF">HAN_1g6</name>
    <name evidence="3" type="ORF">HAN_3g371</name>
</gene>
<evidence type="ECO:0000313" key="3">
    <source>
        <dbReference type="EMBL" id="ABW98182.1"/>
    </source>
</evidence>
<dbReference type="GeneID" id="5739620"/>
<dbReference type="RefSeq" id="XP_001712338.1">
    <property type="nucleotide sequence ID" value="XM_001712286.1"/>
</dbReference>
<name>A9BK21_HEMAN</name>
<dbReference type="EMBL" id="CP000881">
    <property type="protein sequence ID" value="ABW98013.1"/>
    <property type="molecule type" value="Genomic_DNA"/>
</dbReference>
<protein>
    <submittedName>
        <fullName evidence="1">Uncharacterized protein</fullName>
    </submittedName>
</protein>
<geneLocation type="nucleomorph" evidence="1"/>
<dbReference type="RefSeq" id="XP_001712507.1">
    <property type="nucleotide sequence ID" value="XM_001712455.1"/>
</dbReference>
<keyword evidence="1" id="KW-0542">Nucleomorph</keyword>
<evidence type="ECO:0000313" key="1">
    <source>
        <dbReference type="EMBL" id="ABW97854.1"/>
    </source>
</evidence>
<dbReference type="GeneID" id="5739459"/>
<accession>A9BK21</accession>
<organism evidence="1 4">
    <name type="scientific">Hemiselmis andersenii</name>
    <name type="common">Cryptophyte alga</name>
    <dbReference type="NCBI Taxonomy" id="464988"/>
    <lineage>
        <taxon>Eukaryota</taxon>
        <taxon>Cryptophyceae</taxon>
        <taxon>Cryptomonadales</taxon>
        <taxon>Hemiselmidaceae</taxon>
        <taxon>Hemiselmis</taxon>
    </lineage>
</organism>
<dbReference type="EMBL" id="CP000883">
    <property type="protein sequence ID" value="ABW98182.1"/>
    <property type="molecule type" value="Genomic_DNA"/>
</dbReference>